<evidence type="ECO:0000256" key="3">
    <source>
        <dbReference type="ARBA" id="ARBA00005383"/>
    </source>
</evidence>
<dbReference type="Pfam" id="PF02891">
    <property type="entry name" value="zf-MIZ"/>
    <property type="match status" value="1"/>
</dbReference>
<feature type="domain" description="PINIT" evidence="12">
    <location>
        <begin position="99"/>
        <end position="264"/>
    </location>
</feature>
<feature type="region of interest" description="Disordered" evidence="10">
    <location>
        <begin position="861"/>
        <end position="898"/>
    </location>
</feature>
<dbReference type="EMBL" id="SPRC01000062">
    <property type="protein sequence ID" value="TIB75512.1"/>
    <property type="molecule type" value="Genomic_DNA"/>
</dbReference>
<dbReference type="PANTHER" id="PTHR13471:SF0">
    <property type="entry name" value="NUCLEAR EXOSOME REGULATOR NRDE2"/>
    <property type="match status" value="1"/>
</dbReference>
<evidence type="ECO:0000256" key="2">
    <source>
        <dbReference type="ARBA" id="ARBA00004718"/>
    </source>
</evidence>
<evidence type="ECO:0000259" key="12">
    <source>
        <dbReference type="PROSITE" id="PS51466"/>
    </source>
</evidence>
<dbReference type="InterPro" id="IPR013083">
    <property type="entry name" value="Znf_RING/FYVE/PHD"/>
</dbReference>
<evidence type="ECO:0000256" key="4">
    <source>
        <dbReference type="ARBA" id="ARBA00009265"/>
    </source>
</evidence>
<evidence type="ECO:0000313" key="13">
    <source>
        <dbReference type="EMBL" id="TIB75512.1"/>
    </source>
</evidence>
<evidence type="ECO:0000259" key="11">
    <source>
        <dbReference type="PROSITE" id="PS51044"/>
    </source>
</evidence>
<gene>
    <name evidence="13" type="ORF">E3Q22_03959</name>
</gene>
<evidence type="ECO:0000256" key="10">
    <source>
        <dbReference type="SAM" id="MobiDB-lite"/>
    </source>
</evidence>
<feature type="compositionally biased region" description="Low complexity" evidence="10">
    <location>
        <begin position="550"/>
        <end position="565"/>
    </location>
</feature>
<dbReference type="PANTHER" id="PTHR13471">
    <property type="entry name" value="TETRATRICOPEPTIDE-LIKE HELICAL"/>
    <property type="match status" value="1"/>
</dbReference>
<keyword evidence="5" id="KW-0479">Metal-binding</keyword>
<feature type="compositionally biased region" description="Acidic residues" evidence="10">
    <location>
        <begin position="876"/>
        <end position="892"/>
    </location>
</feature>
<organism evidence="13 14">
    <name type="scientific">Wallemia mellicola</name>
    <dbReference type="NCBI Taxonomy" id="1708541"/>
    <lineage>
        <taxon>Eukaryota</taxon>
        <taxon>Fungi</taxon>
        <taxon>Dikarya</taxon>
        <taxon>Basidiomycota</taxon>
        <taxon>Wallemiomycotina</taxon>
        <taxon>Wallemiomycetes</taxon>
        <taxon>Wallemiales</taxon>
        <taxon>Wallemiaceae</taxon>
        <taxon>Wallemia</taxon>
    </lineage>
</organism>
<feature type="compositionally biased region" description="Polar residues" evidence="10">
    <location>
        <begin position="601"/>
        <end position="629"/>
    </location>
</feature>
<feature type="compositionally biased region" description="Polar residues" evidence="10">
    <location>
        <begin position="566"/>
        <end position="575"/>
    </location>
</feature>
<proteinExistence type="inferred from homology"/>
<evidence type="ECO:0000256" key="9">
    <source>
        <dbReference type="PROSITE-ProRule" id="PRU00452"/>
    </source>
</evidence>
<comment type="pathway">
    <text evidence="2">Protein modification; protein sumoylation.</text>
</comment>
<reference evidence="13 14" key="1">
    <citation type="submission" date="2019-03" db="EMBL/GenBank/DDBJ databases">
        <title>Sequencing 25 genomes of Wallemia mellicola.</title>
        <authorList>
            <person name="Gostincar C."/>
        </authorList>
    </citation>
    <scope>NUCLEOTIDE SEQUENCE [LARGE SCALE GENOMIC DNA]</scope>
    <source>
        <strain evidence="13 14">EXF-6152</strain>
    </source>
</reference>
<dbReference type="PROSITE" id="PS51466">
    <property type="entry name" value="PINIT"/>
    <property type="match status" value="1"/>
</dbReference>
<feature type="compositionally biased region" description="Polar residues" evidence="10">
    <location>
        <begin position="460"/>
        <end position="470"/>
    </location>
</feature>
<comment type="similarity">
    <text evidence="3">Belongs to the PIAS family.</text>
</comment>
<evidence type="ECO:0000256" key="5">
    <source>
        <dbReference type="ARBA" id="ARBA00022723"/>
    </source>
</evidence>
<dbReference type="Gene3D" id="3.30.40.10">
    <property type="entry name" value="Zinc/RING finger domain, C3HC4 (zinc finger)"/>
    <property type="match status" value="1"/>
</dbReference>
<feature type="region of interest" description="Disordered" evidence="10">
    <location>
        <begin position="410"/>
        <end position="651"/>
    </location>
</feature>
<dbReference type="Proteomes" id="UP000310685">
    <property type="component" value="Unassembled WGS sequence"/>
</dbReference>
<evidence type="ECO:0000313" key="14">
    <source>
        <dbReference type="Proteomes" id="UP000310685"/>
    </source>
</evidence>
<feature type="region of interest" description="Disordered" evidence="10">
    <location>
        <begin position="699"/>
        <end position="737"/>
    </location>
</feature>
<comment type="similarity">
    <text evidence="4">Belongs to the NRDE2 family.</text>
</comment>
<dbReference type="Gene3D" id="1.25.40.10">
    <property type="entry name" value="Tetratricopeptide repeat domain"/>
    <property type="match status" value="1"/>
</dbReference>
<keyword evidence="6 9" id="KW-0863">Zinc-finger</keyword>
<dbReference type="InterPro" id="IPR013633">
    <property type="entry name" value="NRDE-2"/>
</dbReference>
<comment type="caution">
    <text evidence="13">The sequence shown here is derived from an EMBL/GenBank/DDBJ whole genome shotgun (WGS) entry which is preliminary data.</text>
</comment>
<dbReference type="PROSITE" id="PS51044">
    <property type="entry name" value="ZF_SP_RING"/>
    <property type="match status" value="1"/>
</dbReference>
<accession>A0A4V6TPU6</accession>
<dbReference type="InterPro" id="IPR011990">
    <property type="entry name" value="TPR-like_helical_dom_sf"/>
</dbReference>
<feature type="compositionally biased region" description="Basic and acidic residues" evidence="10">
    <location>
        <begin position="410"/>
        <end position="433"/>
    </location>
</feature>
<dbReference type="GO" id="GO:0016925">
    <property type="term" value="P:protein sumoylation"/>
    <property type="evidence" value="ECO:0007669"/>
    <property type="project" value="UniProtKB-UniPathway"/>
</dbReference>
<evidence type="ECO:0000256" key="1">
    <source>
        <dbReference type="ARBA" id="ARBA00004123"/>
    </source>
</evidence>
<dbReference type="GO" id="GO:1902369">
    <property type="term" value="P:negative regulation of RNA catabolic process"/>
    <property type="evidence" value="ECO:0007669"/>
    <property type="project" value="TreeGrafter"/>
</dbReference>
<keyword evidence="8" id="KW-0539">Nucleus</keyword>
<evidence type="ECO:0000256" key="8">
    <source>
        <dbReference type="ARBA" id="ARBA00023242"/>
    </source>
</evidence>
<feature type="region of interest" description="Disordered" evidence="10">
    <location>
        <begin position="802"/>
        <end position="828"/>
    </location>
</feature>
<dbReference type="UniPathway" id="UPA00886"/>
<dbReference type="Gene3D" id="2.60.120.780">
    <property type="entry name" value="PINIT domain"/>
    <property type="match status" value="1"/>
</dbReference>
<sequence>MAVNEEDVKNKLNILTVENLKSIIRVLNSQLKLKLRLSGNKADFVHRILDTLDHYKEHNKANYDVTKDIVMQVYNTGTYSRPASGSGPRLPPTLNLPTKHPAYEQPAAPKPLIWKSNPFQSIIRQVSDVATLHEARDRSLRSVFLEFKIPTDYSQQLNQSRIGPSDPIRYQLRIYSASSDFYKPHLLDQQLPIDFPVLCDLKVNGKQIKANTRGVRNQPGTASPPNADVEKNLILSPNASNTLEVIYRDTHKKHYIVINLVEQYSCDQLANIVRQQPEIPSTSVVERYKSMQDNDDVVAGASTVSLKCPIGFFRMQTPIRSIHSQSLQCFDAMSFFSINEQLPTFTDPSSKKPIKFKDLAVDGFTHQILQAIPDDYGSVVVEPDAEWHTEDGEYGSEAWMEAKKAGKIPEFNKAEKQPSAKPVKNEKQEKSAEVLDLSSDDEDADGSSYAKALPRPPAKKQQQIIDLTLSSDEEDEVNNDGANDDANIVSTGNDAGPVNLNTVGSSNDDVDQRLPPLHIPQEAPAQVSLKRNRDSDDQASNILDKRRNIESNVESNIESNSVQNSTPVSASNSVLSGGRTPNGNPPGPFILRESGPLPASHSPQTPFSSAHPTPQPQQEQIPRNDQQNIHQRERSPWVPQPLTLPQISNNFTVKPDPFVPPRQEHRVIQPNQEVVHQPSFGELQGIPPAPPTLPPPTFARLPHPIYRPPSQRDNGSRYHDKPSSSNRNVDFRPPKLTSDDKRFFYTSSFGDKSNLTLEGPELAVIPRYRRSGKGRVLGLPRDILINEKVQYRSRNIILPSEHHSRSLRAPKTRLPEQDKNVRRIVPSRSSLKTDEDFVPLVSQRKRAKQRKAQQHGYLTLDVDYRSLEGPSKSTNADEDVNGSSDENSDEEESSKTRYNDTVKKRIEWDRHLKEHPQDVEGWLDYVKFQKDIVINENIEVSSKNVRNVVLDLQYQVLEKAITYQPNNVDLIVKKLEIGASGLKDDIVREFQFAIRRYNGVYKIWRSYIDFVQCHASIISPGEIYPNEADRMCPFEISSRVYRDAFHALANQGSDNDLINLFTRYCSFLLGAGYTERVYSLYQAVLELNSRNISVDQLGKLWHDTNFKRVGNIVEDIDEEYRLEYPEYATLQLQEWEEYEMINDTVDNSFPVVCERNFSDDPFRNVLWEVDLLPFLIKLRGVDCKEKLLDSLLSIFSISMIPNGISTNDEQVRDLLLQGRTYCHENFELGYPSYFNQPQYINTIFPLHDTYQNFKDEHLEHLQRIADDLGLPQKQMLLYQNDNSKLKQILANNVDNCSSSGVVNDLTQQQTTMNILKARRFWSSLDLSNFEAISCRALFEYLLQLTIMKYY</sequence>
<dbReference type="InterPro" id="IPR004181">
    <property type="entry name" value="Znf_MIZ"/>
</dbReference>
<evidence type="ECO:0000256" key="6">
    <source>
        <dbReference type="ARBA" id="ARBA00022771"/>
    </source>
</evidence>
<dbReference type="Pfam" id="PF14324">
    <property type="entry name" value="PINIT"/>
    <property type="match status" value="1"/>
</dbReference>
<dbReference type="GO" id="GO:0008270">
    <property type="term" value="F:zinc ion binding"/>
    <property type="evidence" value="ECO:0007669"/>
    <property type="project" value="UniProtKB-KW"/>
</dbReference>
<dbReference type="InterPro" id="IPR023321">
    <property type="entry name" value="PINIT"/>
</dbReference>
<keyword evidence="7" id="KW-0862">Zinc</keyword>
<dbReference type="GO" id="GO:0031048">
    <property type="term" value="P:regulatory ncRNA-mediated heterochromatin formation"/>
    <property type="evidence" value="ECO:0007669"/>
    <property type="project" value="TreeGrafter"/>
</dbReference>
<feature type="compositionally biased region" description="Polar residues" evidence="10">
    <location>
        <begin position="488"/>
        <end position="507"/>
    </location>
</feature>
<comment type="subcellular location">
    <subcellularLocation>
        <location evidence="1">Nucleus</location>
    </subcellularLocation>
</comment>
<evidence type="ECO:0000256" key="7">
    <source>
        <dbReference type="ARBA" id="ARBA00022833"/>
    </source>
</evidence>
<dbReference type="InterPro" id="IPR038654">
    <property type="entry name" value="PINIT_sf"/>
</dbReference>
<protein>
    <submittedName>
        <fullName evidence="13">Uncharacterized protein</fullName>
    </submittedName>
</protein>
<feature type="domain" description="SP-RING-type" evidence="11">
    <location>
        <begin position="293"/>
        <end position="378"/>
    </location>
</feature>
<dbReference type="Pfam" id="PF08424">
    <property type="entry name" value="NRDE-2"/>
    <property type="match status" value="1"/>
</dbReference>
<dbReference type="GO" id="GO:0071013">
    <property type="term" value="C:catalytic step 2 spliceosome"/>
    <property type="evidence" value="ECO:0007669"/>
    <property type="project" value="TreeGrafter"/>
</dbReference>
<name>A0A4V6TPU6_9BASI</name>